<dbReference type="GO" id="GO:0016787">
    <property type="term" value="F:hydrolase activity"/>
    <property type="evidence" value="ECO:0007669"/>
    <property type="project" value="UniProtKB-KW"/>
</dbReference>
<dbReference type="InterPro" id="IPR012337">
    <property type="entry name" value="RNaseH-like_sf"/>
</dbReference>
<accession>A5BF59</accession>
<keyword evidence="3" id="KW-0255">Endonuclease</keyword>
<evidence type="ECO:0000256" key="10">
    <source>
        <dbReference type="SAM" id="MobiDB-lite"/>
    </source>
</evidence>
<keyword evidence="8" id="KW-0239">DNA-directed DNA polymerase</keyword>
<evidence type="ECO:0000256" key="6">
    <source>
        <dbReference type="ARBA" id="ARBA00022908"/>
    </source>
</evidence>
<dbReference type="SUPFAM" id="SSF53098">
    <property type="entry name" value="Ribonuclease H-like"/>
    <property type="match status" value="1"/>
</dbReference>
<evidence type="ECO:0000256" key="3">
    <source>
        <dbReference type="ARBA" id="ARBA00022759"/>
    </source>
</evidence>
<evidence type="ECO:0000256" key="4">
    <source>
        <dbReference type="ARBA" id="ARBA00022801"/>
    </source>
</evidence>
<dbReference type="GO" id="GO:0003887">
    <property type="term" value="F:DNA-directed DNA polymerase activity"/>
    <property type="evidence" value="ECO:0007669"/>
    <property type="project" value="UniProtKB-KW"/>
</dbReference>
<dbReference type="GO" id="GO:0004519">
    <property type="term" value="F:endonuclease activity"/>
    <property type="evidence" value="ECO:0007669"/>
    <property type="project" value="UniProtKB-KW"/>
</dbReference>
<keyword evidence="8" id="KW-0808">Transferase</keyword>
<keyword evidence="7" id="KW-0695">RNA-directed DNA polymerase</keyword>
<keyword evidence="6" id="KW-0229">DNA integration</keyword>
<evidence type="ECO:0000256" key="7">
    <source>
        <dbReference type="ARBA" id="ARBA00022918"/>
    </source>
</evidence>
<evidence type="ECO:0000256" key="2">
    <source>
        <dbReference type="ARBA" id="ARBA00022723"/>
    </source>
</evidence>
<evidence type="ECO:0000256" key="5">
    <source>
        <dbReference type="ARBA" id="ARBA00022842"/>
    </source>
</evidence>
<dbReference type="AlphaFoldDB" id="A5BF59"/>
<protein>
    <recommendedName>
        <fullName evidence="11">Retroviral polymerase SH3-like domain-containing protein</fullName>
    </recommendedName>
</protein>
<proteinExistence type="predicted"/>
<gene>
    <name evidence="12" type="ORF">VITISV_042366</name>
</gene>
<feature type="domain" description="Retroviral polymerase SH3-like" evidence="11">
    <location>
        <begin position="121"/>
        <end position="170"/>
    </location>
</feature>
<feature type="region of interest" description="Disordered" evidence="10">
    <location>
        <begin position="196"/>
        <end position="229"/>
    </location>
</feature>
<name>A5BF59_VITVI</name>
<dbReference type="PANTHER" id="PTHR42648:SF11">
    <property type="entry name" value="TRANSPOSON TY4-P GAG-POL POLYPROTEIN"/>
    <property type="match status" value="1"/>
</dbReference>
<feature type="compositionally biased region" description="Basic and acidic residues" evidence="10">
    <location>
        <begin position="197"/>
        <end position="212"/>
    </location>
</feature>
<dbReference type="PANTHER" id="PTHR42648">
    <property type="entry name" value="TRANSPOSASE, PUTATIVE-RELATED"/>
    <property type="match status" value="1"/>
</dbReference>
<dbReference type="GO" id="GO:0046872">
    <property type="term" value="F:metal ion binding"/>
    <property type="evidence" value="ECO:0007669"/>
    <property type="project" value="UniProtKB-KW"/>
</dbReference>
<keyword evidence="2" id="KW-0479">Metal-binding</keyword>
<dbReference type="Gene3D" id="3.30.420.10">
    <property type="entry name" value="Ribonuclease H-like superfamily/Ribonuclease H"/>
    <property type="match status" value="1"/>
</dbReference>
<sequence length="229" mass="26685">MWKSMMEDFLTIKDLLDTLEGEEVRPKELVKENLFSEETRNKAYDTENAHALIIESRERNMNREQKGHDKFEGRFENRGEYISREFETYCIKNGISHEKTVSSTLQHNGVAEKMNRTIIEKISKLDDKVVPHVFVAYGDAEFGFKLWDPTKKKLVRSRDVVFQEYQTLGDFDKNNQSKGISDGFIELVSIPLSLEQPKNEKKEIDELPRDNSDNDIPAQEPIEHDEQGE</sequence>
<dbReference type="InterPro" id="IPR039537">
    <property type="entry name" value="Retrotran_Ty1/copia-like"/>
</dbReference>
<dbReference type="GO" id="GO:0015074">
    <property type="term" value="P:DNA integration"/>
    <property type="evidence" value="ECO:0007669"/>
    <property type="project" value="UniProtKB-KW"/>
</dbReference>
<dbReference type="InterPro" id="IPR036397">
    <property type="entry name" value="RNaseH_sf"/>
</dbReference>
<reference evidence="12" key="1">
    <citation type="journal article" date="2007" name="PLoS ONE">
        <title>The first genome sequence of an elite grapevine cultivar (Pinot noir Vitis vinifera L.): coping with a highly heterozygous genome.</title>
        <authorList>
            <person name="Velasco R."/>
            <person name="Zharkikh A."/>
            <person name="Troggio M."/>
            <person name="Cartwright D.A."/>
            <person name="Cestaro A."/>
            <person name="Pruss D."/>
            <person name="Pindo M."/>
            <person name="FitzGerald L.M."/>
            <person name="Vezzulli S."/>
            <person name="Reid J."/>
            <person name="Malacarne G."/>
            <person name="Iliev D."/>
            <person name="Coppola G."/>
            <person name="Wardell B."/>
            <person name="Micheletti D."/>
            <person name="Macalma T."/>
            <person name="Facci M."/>
            <person name="Mitchell J.T."/>
            <person name="Perazzolli M."/>
            <person name="Eldredge G."/>
            <person name="Gatto P."/>
            <person name="Oyzerski R."/>
            <person name="Moretto M."/>
            <person name="Gutin N."/>
            <person name="Stefanini M."/>
            <person name="Chen Y."/>
            <person name="Segala C."/>
            <person name="Davenport C."/>
            <person name="Dematte L."/>
            <person name="Mraz A."/>
            <person name="Battilana J."/>
            <person name="Stormo K."/>
            <person name="Costa F."/>
            <person name="Tao Q."/>
            <person name="Si-Ammour A."/>
            <person name="Harkins T."/>
            <person name="Lackey A."/>
            <person name="Perbost C."/>
            <person name="Taillon B."/>
            <person name="Stella A."/>
            <person name="Solovyev V."/>
            <person name="Fawcett J.A."/>
            <person name="Sterck L."/>
            <person name="Vandepoele K."/>
            <person name="Grando S.M."/>
            <person name="Toppo S."/>
            <person name="Moser C."/>
            <person name="Lanchbury J."/>
            <person name="Bogden R."/>
            <person name="Skolnick M."/>
            <person name="Sgaramella V."/>
            <person name="Bhatnagar S.K."/>
            <person name="Fontana P."/>
            <person name="Gutin A."/>
            <person name="Van de Peer Y."/>
            <person name="Salamini F."/>
            <person name="Viola R."/>
        </authorList>
    </citation>
    <scope>NUCLEOTIDE SEQUENCE</scope>
</reference>
<dbReference type="GO" id="GO:0006310">
    <property type="term" value="P:DNA recombination"/>
    <property type="evidence" value="ECO:0007669"/>
    <property type="project" value="UniProtKB-KW"/>
</dbReference>
<evidence type="ECO:0000259" key="11">
    <source>
        <dbReference type="Pfam" id="PF25597"/>
    </source>
</evidence>
<keyword evidence="8" id="KW-0548">Nucleotidyltransferase</keyword>
<dbReference type="InterPro" id="IPR057670">
    <property type="entry name" value="SH3_retrovirus"/>
</dbReference>
<dbReference type="EMBL" id="AM457374">
    <property type="protein sequence ID" value="CAN83183.1"/>
    <property type="molecule type" value="Genomic_DNA"/>
</dbReference>
<dbReference type="Pfam" id="PF25597">
    <property type="entry name" value="SH3_retrovirus"/>
    <property type="match status" value="1"/>
</dbReference>
<dbReference type="GO" id="GO:0003964">
    <property type="term" value="F:RNA-directed DNA polymerase activity"/>
    <property type="evidence" value="ECO:0007669"/>
    <property type="project" value="UniProtKB-KW"/>
</dbReference>
<keyword evidence="9" id="KW-0233">DNA recombination</keyword>
<evidence type="ECO:0000256" key="9">
    <source>
        <dbReference type="ARBA" id="ARBA00023172"/>
    </source>
</evidence>
<keyword evidence="5" id="KW-0460">Magnesium</keyword>
<keyword evidence="1" id="KW-0540">Nuclease</keyword>
<organism evidence="12">
    <name type="scientific">Vitis vinifera</name>
    <name type="common">Grape</name>
    <dbReference type="NCBI Taxonomy" id="29760"/>
    <lineage>
        <taxon>Eukaryota</taxon>
        <taxon>Viridiplantae</taxon>
        <taxon>Streptophyta</taxon>
        <taxon>Embryophyta</taxon>
        <taxon>Tracheophyta</taxon>
        <taxon>Spermatophyta</taxon>
        <taxon>Magnoliopsida</taxon>
        <taxon>eudicotyledons</taxon>
        <taxon>Gunneridae</taxon>
        <taxon>Pentapetalae</taxon>
        <taxon>rosids</taxon>
        <taxon>Vitales</taxon>
        <taxon>Vitaceae</taxon>
        <taxon>Viteae</taxon>
        <taxon>Vitis</taxon>
    </lineage>
</organism>
<keyword evidence="4" id="KW-0378">Hydrolase</keyword>
<evidence type="ECO:0000256" key="1">
    <source>
        <dbReference type="ARBA" id="ARBA00022722"/>
    </source>
</evidence>
<evidence type="ECO:0000313" key="12">
    <source>
        <dbReference type="EMBL" id="CAN83183.1"/>
    </source>
</evidence>
<evidence type="ECO:0000256" key="8">
    <source>
        <dbReference type="ARBA" id="ARBA00022932"/>
    </source>
</evidence>
<dbReference type="GO" id="GO:0003676">
    <property type="term" value="F:nucleic acid binding"/>
    <property type="evidence" value="ECO:0007669"/>
    <property type="project" value="InterPro"/>
</dbReference>